<dbReference type="InterPro" id="IPR036291">
    <property type="entry name" value="NAD(P)-bd_dom_sf"/>
</dbReference>
<proteinExistence type="predicted"/>
<gene>
    <name evidence="1" type="ORF">LCGC14_2023270</name>
</gene>
<dbReference type="EMBL" id="LAZR01023410">
    <property type="protein sequence ID" value="KKL78593.1"/>
    <property type="molecule type" value="Genomic_DNA"/>
</dbReference>
<comment type="caution">
    <text evidence="1">The sequence shown here is derived from an EMBL/GenBank/DDBJ whole genome shotgun (WGS) entry which is preliminary data.</text>
</comment>
<organism evidence="1">
    <name type="scientific">marine sediment metagenome</name>
    <dbReference type="NCBI Taxonomy" id="412755"/>
    <lineage>
        <taxon>unclassified sequences</taxon>
        <taxon>metagenomes</taxon>
        <taxon>ecological metagenomes</taxon>
    </lineage>
</organism>
<dbReference type="Gene3D" id="3.40.50.720">
    <property type="entry name" value="NAD(P)-binding Rossmann-like Domain"/>
    <property type="match status" value="1"/>
</dbReference>
<accession>A0A0F9EWW8</accession>
<name>A0A0F9EWW8_9ZZZZ</name>
<sequence length="47" mass="5280">MKKYKVGVIGAGRIGKIHIANIIRNIPDLKLKVVADINIDVHMKEWA</sequence>
<dbReference type="AlphaFoldDB" id="A0A0F9EWW8"/>
<protein>
    <recommendedName>
        <fullName evidence="2">Gfo/Idh/MocA-like oxidoreductase N-terminal domain-containing protein</fullName>
    </recommendedName>
</protein>
<reference evidence="1" key="1">
    <citation type="journal article" date="2015" name="Nature">
        <title>Complex archaea that bridge the gap between prokaryotes and eukaryotes.</title>
        <authorList>
            <person name="Spang A."/>
            <person name="Saw J.H."/>
            <person name="Jorgensen S.L."/>
            <person name="Zaremba-Niedzwiedzka K."/>
            <person name="Martijn J."/>
            <person name="Lind A.E."/>
            <person name="van Eijk R."/>
            <person name="Schleper C."/>
            <person name="Guy L."/>
            <person name="Ettema T.J."/>
        </authorList>
    </citation>
    <scope>NUCLEOTIDE SEQUENCE</scope>
</reference>
<feature type="non-terminal residue" evidence="1">
    <location>
        <position position="47"/>
    </location>
</feature>
<evidence type="ECO:0008006" key="2">
    <source>
        <dbReference type="Google" id="ProtNLM"/>
    </source>
</evidence>
<dbReference type="SUPFAM" id="SSF51735">
    <property type="entry name" value="NAD(P)-binding Rossmann-fold domains"/>
    <property type="match status" value="1"/>
</dbReference>
<evidence type="ECO:0000313" key="1">
    <source>
        <dbReference type="EMBL" id="KKL78593.1"/>
    </source>
</evidence>